<dbReference type="EMBL" id="JACLYZ010000007">
    <property type="protein sequence ID" value="MBM6734527.1"/>
    <property type="molecule type" value="Genomic_DNA"/>
</dbReference>
<evidence type="ECO:0000313" key="2">
    <source>
        <dbReference type="Proteomes" id="UP000766986"/>
    </source>
</evidence>
<organism evidence="1 2">
    <name type="scientific">Mediterranea massiliensis</name>
    <dbReference type="NCBI Taxonomy" id="1841865"/>
    <lineage>
        <taxon>Bacteria</taxon>
        <taxon>Pseudomonadati</taxon>
        <taxon>Bacteroidota</taxon>
        <taxon>Bacteroidia</taxon>
        <taxon>Bacteroidales</taxon>
        <taxon>Bacteroidaceae</taxon>
        <taxon>Mediterranea</taxon>
    </lineage>
</organism>
<keyword evidence="2" id="KW-1185">Reference proteome</keyword>
<sequence length="210" mass="23610">MTPQELYRAVNAYDASIGTSKVCELHKPCLRTPKCGTKQRSQLIDFDRVKETYCKNNKLPALSSVDGLAVTDKNKIFFFVEIKSWENVITHPVTGKQANPNVIEKTARVYAQELAKKLNESQKICCDITKAEDLFIAVVKPALIFVTDIEVKTNPIAALAETLTTIAASASTLKTYCNAQMNANLENLRKKIDVYYTTCRNFDEDLKTYE</sequence>
<evidence type="ECO:0000313" key="1">
    <source>
        <dbReference type="EMBL" id="MBM6734527.1"/>
    </source>
</evidence>
<gene>
    <name evidence="1" type="ORF">H7U35_04690</name>
</gene>
<protein>
    <recommendedName>
        <fullName evidence="3">NERD domain-containing protein</fullName>
    </recommendedName>
</protein>
<proteinExistence type="predicted"/>
<comment type="caution">
    <text evidence="1">The sequence shown here is derived from an EMBL/GenBank/DDBJ whole genome shotgun (WGS) entry which is preliminary data.</text>
</comment>
<name>A0ABS2DYU0_9BACT</name>
<dbReference type="Proteomes" id="UP000766986">
    <property type="component" value="Unassembled WGS sequence"/>
</dbReference>
<evidence type="ECO:0008006" key="3">
    <source>
        <dbReference type="Google" id="ProtNLM"/>
    </source>
</evidence>
<dbReference type="RefSeq" id="WP_205094933.1">
    <property type="nucleotide sequence ID" value="NZ_JACLYZ010000007.1"/>
</dbReference>
<reference evidence="1 2" key="1">
    <citation type="journal article" date="2021" name="Sci. Rep.">
        <title>The distribution of antibiotic resistance genes in chicken gut microbiota commensals.</title>
        <authorList>
            <person name="Juricova H."/>
            <person name="Matiasovicova J."/>
            <person name="Kubasova T."/>
            <person name="Cejkova D."/>
            <person name="Rychlik I."/>
        </authorList>
    </citation>
    <scope>NUCLEOTIDE SEQUENCE [LARGE SCALE GENOMIC DNA]</scope>
    <source>
        <strain evidence="1 2">An772</strain>
    </source>
</reference>
<accession>A0ABS2DYU0</accession>